<dbReference type="EMBL" id="KZ679257">
    <property type="protein sequence ID" value="PTB45644.1"/>
    <property type="molecule type" value="Genomic_DNA"/>
</dbReference>
<keyword evidence="2" id="KW-1185">Reference proteome</keyword>
<organism evidence="1 2">
    <name type="scientific">Trichoderma asperellum (strain ATCC 204424 / CBS 433.97 / NBRC 101777)</name>
    <dbReference type="NCBI Taxonomy" id="1042311"/>
    <lineage>
        <taxon>Eukaryota</taxon>
        <taxon>Fungi</taxon>
        <taxon>Dikarya</taxon>
        <taxon>Ascomycota</taxon>
        <taxon>Pezizomycotina</taxon>
        <taxon>Sordariomycetes</taxon>
        <taxon>Hypocreomycetidae</taxon>
        <taxon>Hypocreales</taxon>
        <taxon>Hypocreaceae</taxon>
        <taxon>Trichoderma</taxon>
    </lineage>
</organism>
<dbReference type="AlphaFoldDB" id="A0A2T3ZLG1"/>
<name>A0A2T3ZLG1_TRIA4</name>
<protein>
    <submittedName>
        <fullName evidence="1">Uncharacterized protein</fullName>
    </submittedName>
</protein>
<sequence length="81" mass="8703">MTPSYICFTSACATQCELQSVSARPGLIASKCDSFPRCPQATASSTELSLLLVAQRSQSAGVGQPIYDAWPLRMPCLTELF</sequence>
<proteinExistence type="predicted"/>
<evidence type="ECO:0000313" key="2">
    <source>
        <dbReference type="Proteomes" id="UP000240493"/>
    </source>
</evidence>
<accession>A0A2T3ZLG1</accession>
<reference evidence="1 2" key="1">
    <citation type="submission" date="2016-07" db="EMBL/GenBank/DDBJ databases">
        <title>Multiple horizontal gene transfer events from other fungi enriched the ability of initially mycotrophic Trichoderma (Ascomycota) to feed on dead plant biomass.</title>
        <authorList>
            <consortium name="DOE Joint Genome Institute"/>
            <person name="Aerts A."/>
            <person name="Atanasova L."/>
            <person name="Chenthamara K."/>
            <person name="Zhang J."/>
            <person name="Grujic M."/>
            <person name="Henrissat B."/>
            <person name="Kuo A."/>
            <person name="Salamov A."/>
            <person name="Lipzen A."/>
            <person name="Labutti K."/>
            <person name="Barry K."/>
            <person name="Miao Y."/>
            <person name="Rahimi M.J."/>
            <person name="Shen Q."/>
            <person name="Grigoriev I.V."/>
            <person name="Kubicek C.P."/>
            <person name="Druzhinina I.S."/>
        </authorList>
    </citation>
    <scope>NUCLEOTIDE SEQUENCE [LARGE SCALE GENOMIC DNA]</scope>
    <source>
        <strain evidence="1 2">CBS 433.97</strain>
    </source>
</reference>
<evidence type="ECO:0000313" key="1">
    <source>
        <dbReference type="EMBL" id="PTB45644.1"/>
    </source>
</evidence>
<dbReference type="Proteomes" id="UP000240493">
    <property type="component" value="Unassembled WGS sequence"/>
</dbReference>
<gene>
    <name evidence="1" type="ORF">M441DRAFT_321961</name>
</gene>